<dbReference type="Proteomes" id="UP000006403">
    <property type="component" value="Unassembled WGS sequence"/>
</dbReference>
<sequence length="54" mass="6077">MLWQKTANNCAGKLLFILSVEKNSKKKRTVSLCFCIKKKEAMTTVLSQPLSIGF</sequence>
<protein>
    <submittedName>
        <fullName evidence="1">Uncharacterized protein</fullName>
    </submittedName>
</protein>
<reference evidence="1 2" key="1">
    <citation type="submission" date="2012-04" db="EMBL/GenBank/DDBJ databases">
        <authorList>
            <person name="Weinstock G."/>
            <person name="Sodergren E."/>
            <person name="Lobos E.A."/>
            <person name="Fulton L."/>
            <person name="Fulton R."/>
            <person name="Courtney L."/>
            <person name="Fronick C."/>
            <person name="O'Laughlin M."/>
            <person name="Godfrey J."/>
            <person name="Wilson R.M."/>
            <person name="Miner T."/>
            <person name="Farmer C."/>
            <person name="Delehaunty K."/>
            <person name="Cordes M."/>
            <person name="Minx P."/>
            <person name="Tomlinson C."/>
            <person name="Chen J."/>
            <person name="Wollam A."/>
            <person name="Pepin K.H."/>
            <person name="Bhonagiri V."/>
            <person name="Zhang X."/>
            <person name="Suruliraj S."/>
            <person name="Warren W."/>
            <person name="Mitreva M."/>
            <person name="Mardis E.R."/>
            <person name="Wilson R.K."/>
        </authorList>
    </citation>
    <scope>NUCLEOTIDE SEQUENCE [LARGE SCALE GENOMIC DNA]</scope>
    <source>
        <strain evidence="1 2">505</strain>
    </source>
</reference>
<name>J7CVS1_ENTFC</name>
<comment type="caution">
    <text evidence="1">The sequence shown here is derived from an EMBL/GenBank/DDBJ whole genome shotgun (WGS) entry which is preliminary data.</text>
</comment>
<evidence type="ECO:0000313" key="2">
    <source>
        <dbReference type="Proteomes" id="UP000006403"/>
    </source>
</evidence>
<dbReference type="PATRIC" id="fig|1134806.3.peg.1116"/>
<dbReference type="AlphaFoldDB" id="J7CVS1"/>
<gene>
    <name evidence="1" type="ORF">HMPREF1348_01171</name>
</gene>
<dbReference type="EMBL" id="AMBL01000034">
    <property type="protein sequence ID" value="EJY45980.1"/>
    <property type="molecule type" value="Genomic_DNA"/>
</dbReference>
<evidence type="ECO:0000313" key="1">
    <source>
        <dbReference type="EMBL" id="EJY45980.1"/>
    </source>
</evidence>
<proteinExistence type="predicted"/>
<organism evidence="1 2">
    <name type="scientific">Enterococcus faecium 505</name>
    <dbReference type="NCBI Taxonomy" id="1134806"/>
    <lineage>
        <taxon>Bacteria</taxon>
        <taxon>Bacillati</taxon>
        <taxon>Bacillota</taxon>
        <taxon>Bacilli</taxon>
        <taxon>Lactobacillales</taxon>
        <taxon>Enterococcaceae</taxon>
        <taxon>Enterococcus</taxon>
    </lineage>
</organism>
<accession>J7CVS1</accession>
<dbReference type="HOGENOM" id="CLU_213164_0_0_9"/>